<name>G7WQS2_METH6</name>
<dbReference type="KEGG" id="mhi:Mhar_1707"/>
<dbReference type="AlphaFoldDB" id="G7WQS2"/>
<dbReference type="OrthoDB" id="102168at2157"/>
<dbReference type="EMBL" id="CP003117">
    <property type="protein sequence ID" value="AET65065.1"/>
    <property type="molecule type" value="Genomic_DNA"/>
</dbReference>
<evidence type="ECO:0000313" key="2">
    <source>
        <dbReference type="Proteomes" id="UP000005877"/>
    </source>
</evidence>
<reference evidence="1 2" key="1">
    <citation type="journal article" date="2012" name="PLoS ONE">
        <title>The genome characteristics and predicted function of methyl-group oxidation pathway in the obligate aceticlastic methanogens, Methanosaeta spp.</title>
        <authorList>
            <person name="Zhu J."/>
            <person name="Zheng H."/>
            <person name="Ai G."/>
            <person name="Zhang G."/>
            <person name="Liu D."/>
            <person name="Liu X."/>
            <person name="Dong X."/>
        </authorList>
    </citation>
    <scope>NUCLEOTIDE SEQUENCE [LARGE SCALE GENOMIC DNA]</scope>
    <source>
        <strain evidence="1 2">6Ac</strain>
    </source>
</reference>
<dbReference type="GeneID" id="12510878"/>
<gene>
    <name evidence="1" type="ordered locus">Mhar_1707</name>
</gene>
<evidence type="ECO:0000313" key="1">
    <source>
        <dbReference type="EMBL" id="AET65065.1"/>
    </source>
</evidence>
<keyword evidence="2" id="KW-1185">Reference proteome</keyword>
<proteinExistence type="predicted"/>
<dbReference type="HOGENOM" id="CLU_835815_0_0_2"/>
<dbReference type="Proteomes" id="UP000005877">
    <property type="component" value="Chromosome"/>
</dbReference>
<sequence>MGVWHISGLGISPGALTVPTSSIYLLLKAAEEGEAKACEFFETSGEWRQKEGILRGFPEGIVIFTSREVVEKKFSRRSDLKDRWFKNTGKEISVPRVACKFIRDIHRELFDQYDLPKIYYLAVDYQDFKKALPVIYHTVNALGTKGGKELWANMVGGTNQINASILTAGSLSGAISRYYYYFEQDIDLLHPDLEKPKGRLPKGQIDLLLSKWFQLPIFDFGWGEVSNTINSLMEQYNNALPLEVLKEELEKTGMKSQYLAKLTGSRLIVIENNLVRPGADLNHLRSLLSGDSNSPNNLSSWKKWAAEKGILWQQEMDQNCTLKKVFP</sequence>
<dbReference type="RefSeq" id="WP_014587246.1">
    <property type="nucleotide sequence ID" value="NC_017527.1"/>
</dbReference>
<organism evidence="1 2">
    <name type="scientific">Methanothrix harundinacea (strain 6Ac)</name>
    <name type="common">Methanosaeta harundinacea</name>
    <dbReference type="NCBI Taxonomy" id="1110509"/>
    <lineage>
        <taxon>Archaea</taxon>
        <taxon>Methanobacteriati</taxon>
        <taxon>Methanobacteriota</taxon>
        <taxon>Stenosarchaea group</taxon>
        <taxon>Methanomicrobia</taxon>
        <taxon>Methanotrichales</taxon>
        <taxon>Methanotrichaceae</taxon>
        <taxon>Methanothrix</taxon>
    </lineage>
</organism>
<evidence type="ECO:0008006" key="3">
    <source>
        <dbReference type="Google" id="ProtNLM"/>
    </source>
</evidence>
<protein>
    <recommendedName>
        <fullName evidence="3">CRISPR-associated protein</fullName>
    </recommendedName>
</protein>
<accession>G7WQS2</accession>
<dbReference type="STRING" id="1110509.Mhar_1707"/>